<evidence type="ECO:0000313" key="2">
    <source>
        <dbReference type="EMBL" id="KAK1921484.1"/>
    </source>
</evidence>
<dbReference type="EMBL" id="JAODAN010000011">
    <property type="protein sequence ID" value="KAK1921484.1"/>
    <property type="molecule type" value="Genomic_DNA"/>
</dbReference>
<organism evidence="2 3">
    <name type="scientific">Papiliotrema laurentii</name>
    <name type="common">Cryptococcus laurentii</name>
    <dbReference type="NCBI Taxonomy" id="5418"/>
    <lineage>
        <taxon>Eukaryota</taxon>
        <taxon>Fungi</taxon>
        <taxon>Dikarya</taxon>
        <taxon>Basidiomycota</taxon>
        <taxon>Agaricomycotina</taxon>
        <taxon>Tremellomycetes</taxon>
        <taxon>Tremellales</taxon>
        <taxon>Rhynchogastremaceae</taxon>
        <taxon>Papiliotrema</taxon>
    </lineage>
</organism>
<reference evidence="2" key="1">
    <citation type="submission" date="2023-02" db="EMBL/GenBank/DDBJ databases">
        <title>Identification and recombinant expression of a fungal hydrolase from Papiliotrema laurentii that hydrolyzes apple cutin and clears colloidal polyester polyurethane.</title>
        <authorList>
            <consortium name="DOE Joint Genome Institute"/>
            <person name="Roman V.A."/>
            <person name="Bojanowski C."/>
            <person name="Crable B.R."/>
            <person name="Wagner D.N."/>
            <person name="Hung C.S."/>
            <person name="Nadeau L.J."/>
            <person name="Schratz L."/>
            <person name="Haridas S."/>
            <person name="Pangilinan J."/>
            <person name="Lipzen A."/>
            <person name="Na H."/>
            <person name="Yan M."/>
            <person name="Ng V."/>
            <person name="Grigoriev I.V."/>
            <person name="Spatafora J.W."/>
            <person name="Barlow D."/>
            <person name="Biffinger J."/>
            <person name="Kelley-Loughnane N."/>
            <person name="Varaljay V.A."/>
            <person name="Crookes-Goodson W.J."/>
        </authorList>
    </citation>
    <scope>NUCLEOTIDE SEQUENCE</scope>
    <source>
        <strain evidence="2">5307AH</strain>
    </source>
</reference>
<dbReference type="InterPro" id="IPR029058">
    <property type="entry name" value="AB_hydrolase_fold"/>
</dbReference>
<sequence length="329" mass="36858">MSVHQYHQTPSGHPLLLNVVGSGSPVLITIHGGGIVNGSRIDPHAPESITSAWPGTWIAADYRLLVPSTAFDIKDDIEALFRYILTLPVDPHQIFLAGFSGGAYPLRLALVHAAEEALRNNPRFSVRGWVSYFGMGGDVLLDYWLSPRDNERQAPLQLDAEELKRERAMWKGKLQHWYDDGKEYSSVPYTPGLENHTPERDDIWTAFHRTGTFNDVLTGHPRLSAQLASLPKAERQRQLPTHLLPLYPQVYLAEHPSRIPPGLLIHGDADPAVPYEESVRTWEDLKSNGRTELVTVRGGDHGLRVNGEVSEEGERADRYALEWMLGLCK</sequence>
<keyword evidence="2" id="KW-0378">Hydrolase</keyword>
<dbReference type="SUPFAM" id="SSF53474">
    <property type="entry name" value="alpha/beta-Hydrolases"/>
    <property type="match status" value="1"/>
</dbReference>
<keyword evidence="3" id="KW-1185">Reference proteome</keyword>
<gene>
    <name evidence="2" type="ORF">DB88DRAFT_513502</name>
</gene>
<dbReference type="AlphaFoldDB" id="A0AAD9CT50"/>
<name>A0AAD9CT50_PAPLA</name>
<dbReference type="GO" id="GO:0008236">
    <property type="term" value="F:serine-type peptidase activity"/>
    <property type="evidence" value="ECO:0007669"/>
    <property type="project" value="InterPro"/>
</dbReference>
<proteinExistence type="predicted"/>
<dbReference type="GO" id="GO:0006508">
    <property type="term" value="P:proteolysis"/>
    <property type="evidence" value="ECO:0007669"/>
    <property type="project" value="InterPro"/>
</dbReference>
<accession>A0AAD9CT50</accession>
<dbReference type="Gene3D" id="3.40.50.1820">
    <property type="entry name" value="alpha/beta hydrolase"/>
    <property type="match status" value="1"/>
</dbReference>
<protein>
    <submittedName>
        <fullName evidence="2">Alpha/Beta hydrolase protein</fullName>
    </submittedName>
</protein>
<evidence type="ECO:0000313" key="3">
    <source>
        <dbReference type="Proteomes" id="UP001182556"/>
    </source>
</evidence>
<dbReference type="Proteomes" id="UP001182556">
    <property type="component" value="Unassembled WGS sequence"/>
</dbReference>
<dbReference type="InterPro" id="IPR001375">
    <property type="entry name" value="Peptidase_S9_cat"/>
</dbReference>
<feature type="domain" description="Peptidase S9 prolyl oligopeptidase catalytic" evidence="1">
    <location>
        <begin position="258"/>
        <end position="323"/>
    </location>
</feature>
<dbReference type="Pfam" id="PF00326">
    <property type="entry name" value="Peptidase_S9"/>
    <property type="match status" value="1"/>
</dbReference>
<evidence type="ECO:0000259" key="1">
    <source>
        <dbReference type="Pfam" id="PF00326"/>
    </source>
</evidence>
<comment type="caution">
    <text evidence="2">The sequence shown here is derived from an EMBL/GenBank/DDBJ whole genome shotgun (WGS) entry which is preliminary data.</text>
</comment>